<dbReference type="PROSITE" id="PS50975">
    <property type="entry name" value="ATP_GRASP"/>
    <property type="match status" value="1"/>
</dbReference>
<keyword evidence="2 4" id="KW-0547">Nucleotide-binding</keyword>
<dbReference type="InterPro" id="IPR011761">
    <property type="entry name" value="ATP-grasp"/>
</dbReference>
<dbReference type="InterPro" id="IPR013815">
    <property type="entry name" value="ATP_grasp_subdomain_1"/>
</dbReference>
<dbReference type="Proteomes" id="UP000034166">
    <property type="component" value="Unassembled WGS sequence"/>
</dbReference>
<proteinExistence type="predicted"/>
<dbReference type="PANTHER" id="PTHR43585">
    <property type="entry name" value="FUMIPYRROLE BIOSYNTHESIS PROTEIN C"/>
    <property type="match status" value="1"/>
</dbReference>
<dbReference type="Gene3D" id="3.30.1490.20">
    <property type="entry name" value="ATP-grasp fold, A domain"/>
    <property type="match status" value="1"/>
</dbReference>
<dbReference type="PANTHER" id="PTHR43585:SF2">
    <property type="entry name" value="ATP-GRASP ENZYME FSQD"/>
    <property type="match status" value="1"/>
</dbReference>
<dbReference type="EMBL" id="LAYY01000026">
    <property type="protein sequence ID" value="KKK36616.1"/>
    <property type="molecule type" value="Genomic_DNA"/>
</dbReference>
<gene>
    <name evidence="6" type="ORF">WQ57_18375</name>
</gene>
<dbReference type="InterPro" id="IPR003806">
    <property type="entry name" value="ATP-grasp_PylC-type"/>
</dbReference>
<comment type="caution">
    <text evidence="6">The sequence shown here is derived from an EMBL/GenBank/DDBJ whole genome shotgun (WGS) entry which is preliminary data.</text>
</comment>
<dbReference type="RefSeq" id="WP_046525222.1">
    <property type="nucleotide sequence ID" value="NZ_LAYY01000026.1"/>
</dbReference>
<dbReference type="GO" id="GO:0005524">
    <property type="term" value="F:ATP binding"/>
    <property type="evidence" value="ECO:0007669"/>
    <property type="project" value="UniProtKB-UniRule"/>
</dbReference>
<dbReference type="PATRIC" id="fig|1408103.3.peg.4070"/>
<dbReference type="InterPro" id="IPR052032">
    <property type="entry name" value="ATP-dep_AA_Ligase"/>
</dbReference>
<dbReference type="AlphaFoldDB" id="A0A0M2SSE2"/>
<dbReference type="InterPro" id="IPR048764">
    <property type="entry name" value="PylC_N"/>
</dbReference>
<evidence type="ECO:0000259" key="5">
    <source>
        <dbReference type="PROSITE" id="PS50975"/>
    </source>
</evidence>
<keyword evidence="3 4" id="KW-0067">ATP-binding</keyword>
<reference evidence="6 7" key="1">
    <citation type="submission" date="2015-04" db="EMBL/GenBank/DDBJ databases">
        <title>Taxonomic description and genome sequence of Bacillus campisalis sp. nov., a novel member of the genus Bacillus isolated from solar saltern.</title>
        <authorList>
            <person name="Mathan Kumar R."/>
            <person name="Kaur G."/>
            <person name="Kumar A."/>
            <person name="Singh N.K."/>
            <person name="Kaur N."/>
            <person name="Kumar N."/>
            <person name="Mayilraj S."/>
        </authorList>
    </citation>
    <scope>NUCLEOTIDE SEQUENCE [LARGE SCALE GENOMIC DNA]</scope>
    <source>
        <strain evidence="6 7">SA2-6</strain>
    </source>
</reference>
<dbReference type="OrthoDB" id="9803907at2"/>
<keyword evidence="7" id="KW-1185">Reference proteome</keyword>
<dbReference type="Gene3D" id="3.30.470.20">
    <property type="entry name" value="ATP-grasp fold, B domain"/>
    <property type="match status" value="1"/>
</dbReference>
<evidence type="ECO:0000256" key="4">
    <source>
        <dbReference type="PROSITE-ProRule" id="PRU00409"/>
    </source>
</evidence>
<dbReference type="GO" id="GO:0046872">
    <property type="term" value="F:metal ion binding"/>
    <property type="evidence" value="ECO:0007669"/>
    <property type="project" value="InterPro"/>
</dbReference>
<dbReference type="Gene3D" id="3.40.50.20">
    <property type="match status" value="1"/>
</dbReference>
<evidence type="ECO:0000256" key="3">
    <source>
        <dbReference type="ARBA" id="ARBA00022840"/>
    </source>
</evidence>
<dbReference type="GO" id="GO:0016874">
    <property type="term" value="F:ligase activity"/>
    <property type="evidence" value="ECO:0007669"/>
    <property type="project" value="UniProtKB-KW"/>
</dbReference>
<dbReference type="SUPFAM" id="SSF56059">
    <property type="entry name" value="Glutathione synthetase ATP-binding domain-like"/>
    <property type="match status" value="1"/>
</dbReference>
<dbReference type="NCBIfam" id="NF009406">
    <property type="entry name" value="PRK12767.1-5"/>
    <property type="match status" value="1"/>
</dbReference>
<evidence type="ECO:0000256" key="1">
    <source>
        <dbReference type="ARBA" id="ARBA00022598"/>
    </source>
</evidence>
<organism evidence="6 7">
    <name type="scientific">Mesobacillus campisalis</name>
    <dbReference type="NCBI Taxonomy" id="1408103"/>
    <lineage>
        <taxon>Bacteria</taxon>
        <taxon>Bacillati</taxon>
        <taxon>Bacillota</taxon>
        <taxon>Bacilli</taxon>
        <taxon>Bacillales</taxon>
        <taxon>Bacillaceae</taxon>
        <taxon>Mesobacillus</taxon>
    </lineage>
</organism>
<feature type="domain" description="ATP-grasp" evidence="5">
    <location>
        <begin position="117"/>
        <end position="293"/>
    </location>
</feature>
<sequence length="319" mass="36039">MNILICSAGRRVKLVQYFKEELNKLNGKVIAVDCDPTAAALHHADHYEVVPRINQPEYIDCLKALCNKYKINAVLSLIDPELALLAGYKEEFESAGVKVIISNRDVVNVCFDKYLTYQFLRDHQIPAVPTYTEIQEVLKDLENGDIDFPLIVKPQTGSASIGIHKVDSLNELRRYEAEQNNFIIQPFISGEEYGVDCYIDMVKSEATHIFMKRKITMRAGETDKSISVNDPALKQLIEKLVLALKPVGPIDIDCFKTEEGYLVSEINPRFGGGYLHAHEMGFNFVMSIITNLQGKPNDTKINDYKEGTTLVKFDNVILF</sequence>
<evidence type="ECO:0000313" key="7">
    <source>
        <dbReference type="Proteomes" id="UP000034166"/>
    </source>
</evidence>
<evidence type="ECO:0000313" key="6">
    <source>
        <dbReference type="EMBL" id="KKK36616.1"/>
    </source>
</evidence>
<accession>A0A0M2SSE2</accession>
<dbReference type="Pfam" id="PF21360">
    <property type="entry name" value="PylC-like_N"/>
    <property type="match status" value="1"/>
</dbReference>
<dbReference type="Pfam" id="PF02655">
    <property type="entry name" value="ATP-grasp_3"/>
    <property type="match status" value="1"/>
</dbReference>
<keyword evidence="1" id="KW-0436">Ligase</keyword>
<name>A0A0M2SSE2_9BACI</name>
<protein>
    <recommendedName>
        <fullName evidence="5">ATP-grasp domain-containing protein</fullName>
    </recommendedName>
</protein>
<evidence type="ECO:0000256" key="2">
    <source>
        <dbReference type="ARBA" id="ARBA00022741"/>
    </source>
</evidence>